<organism evidence="1 2">
    <name type="scientific">Acinetobacter phage YMC-13-01-C62</name>
    <dbReference type="NCBI Taxonomy" id="1505225"/>
    <lineage>
        <taxon>Viruses</taxon>
        <taxon>Duplodnaviria</taxon>
        <taxon>Heunggongvirae</taxon>
        <taxon>Uroviricota</taxon>
        <taxon>Caudoviricetes</taxon>
        <taxon>Obolenskvirus</taxon>
        <taxon>Obolenskvirus AbC62</taxon>
    </lineage>
</organism>
<name>A0A068CCK9_9CAUD</name>
<dbReference type="NCBIfam" id="TIGR00616">
    <property type="entry name" value="rect"/>
    <property type="match status" value="1"/>
</dbReference>
<dbReference type="Pfam" id="PF03837">
    <property type="entry name" value="RecT"/>
    <property type="match status" value="1"/>
</dbReference>
<evidence type="ECO:0000313" key="1">
    <source>
        <dbReference type="EMBL" id="AID17948.1"/>
    </source>
</evidence>
<dbReference type="KEGG" id="vg:20283723"/>
<dbReference type="EMBL" id="KJ817802">
    <property type="protein sequence ID" value="AID17948.1"/>
    <property type="molecule type" value="Genomic_DNA"/>
</dbReference>
<proteinExistence type="predicted"/>
<dbReference type="InterPro" id="IPR018330">
    <property type="entry name" value="RecT_fam"/>
</dbReference>
<accession>A0A068CCK9</accession>
<dbReference type="InterPro" id="IPR004590">
    <property type="entry name" value="ssDNA_annealing_RecT"/>
</dbReference>
<evidence type="ECO:0008006" key="3">
    <source>
        <dbReference type="Google" id="ProtNLM"/>
    </source>
</evidence>
<dbReference type="GeneID" id="20283723"/>
<keyword evidence="2" id="KW-1185">Reference proteome</keyword>
<evidence type="ECO:0000313" key="2">
    <source>
        <dbReference type="Proteomes" id="UP000027393"/>
    </source>
</evidence>
<dbReference type="OrthoDB" id="6704at10239"/>
<dbReference type="GO" id="GO:0003677">
    <property type="term" value="F:DNA binding"/>
    <property type="evidence" value="ECO:0007669"/>
    <property type="project" value="InterPro"/>
</dbReference>
<dbReference type="Proteomes" id="UP000027393">
    <property type="component" value="Segment"/>
</dbReference>
<dbReference type="RefSeq" id="YP_009055455.1">
    <property type="nucleotide sequence ID" value="NC_024785.1"/>
</dbReference>
<sequence length="299" mass="33366">MSNLTQQQKQNALAIKQTLSNPSVMKRIEEMIGRKSDSYITSVMQVINSNGLLAQSTPESVIGAVYTACALNLPLNNNLGFAYIVPFKNRQTGNQEAQFQMGWKGYLQLAQRSGQIKKIASIAVYDTDTEESVKARLTSFIPQKVSGEVIGYLAYLETVTGFEAHLTMTNEELEQHASKYSQTYKTAKSKGQSYSVWHQNWDAMCQKTVIKLLISKYAPMSVELQQAIEFDQAVINEDGEASYVDNDQESEKPLARLISEDQFPQFVAAIEAGSLTKEHALNPDIYALSEEQKKIVEAL</sequence>
<dbReference type="GO" id="GO:0006259">
    <property type="term" value="P:DNA metabolic process"/>
    <property type="evidence" value="ECO:0007669"/>
    <property type="project" value="InterPro"/>
</dbReference>
<reference evidence="1 2" key="1">
    <citation type="submission" date="2014-05" db="EMBL/GenBank/DDBJ databases">
        <title>Complete Genome Sequence of the Acinetobacter phage YMC/13/01/C62.</title>
        <authorList>
            <person name="Jeon J."/>
            <person name="Yong D."/>
            <person name="Lee K."/>
        </authorList>
    </citation>
    <scope>NUCLEOTIDE SEQUENCE [LARGE SCALE GENOMIC DNA]</scope>
</reference>
<protein>
    <recommendedName>
        <fullName evidence="3">Recombinase</fullName>
    </recommendedName>
</protein>
<gene>
    <name evidence="1" type="ORF">BPABA14_00340</name>
</gene>